<evidence type="ECO:0000313" key="2">
    <source>
        <dbReference type="EMBL" id="CAD9553907.1"/>
    </source>
</evidence>
<feature type="region of interest" description="Disordered" evidence="1">
    <location>
        <begin position="136"/>
        <end position="181"/>
    </location>
</feature>
<evidence type="ECO:0000256" key="1">
    <source>
        <dbReference type="SAM" id="MobiDB-lite"/>
    </source>
</evidence>
<dbReference type="AlphaFoldDB" id="A0A7S2JQZ9"/>
<dbReference type="EMBL" id="HBGY01000077">
    <property type="protein sequence ID" value="CAD9553907.1"/>
    <property type="molecule type" value="Transcribed_RNA"/>
</dbReference>
<dbReference type="InterPro" id="IPR007454">
    <property type="entry name" value="UPF0250_YbeD-like"/>
</dbReference>
<evidence type="ECO:0008006" key="3">
    <source>
        <dbReference type="Google" id="ProtNLM"/>
    </source>
</evidence>
<name>A0A7S2JQZ9_9STRA</name>
<sequence>MTTHPHMQHYMYSYCISFLALLHISNIHAFIISPTLPSTSLTTIRNYKHKYDDIRKKSTYCRMSTNFWEIDNDPDGDEDDETTNTNPAAGSFFHKVPDEQEGNEKNIAATNYNDPNRSENEAFEFNLKKALDLRQKPSLAQQESTIQGVPTKGFGKQSGAKQKQPANKSAKQKDTNDSSSSYIEISNSINNLPQIKLQSNAVNDPTKPEIDDQGYTIYTDETTGAKSRVFEALIEYPCEFKIKIVGANEGPFVADMVELVAGHTNVHDSSNIKHSVTNVKSGKWVSVTIMAPVQSSQMLYELYEIIDRDPRVKFKF</sequence>
<feature type="compositionally biased region" description="Polar residues" evidence="1">
    <location>
        <begin position="159"/>
        <end position="169"/>
    </location>
</feature>
<dbReference type="Pfam" id="PF04359">
    <property type="entry name" value="DUF493"/>
    <property type="match status" value="1"/>
</dbReference>
<dbReference type="SUPFAM" id="SSF117991">
    <property type="entry name" value="YbeD/HP0495-like"/>
    <property type="match status" value="1"/>
</dbReference>
<accession>A0A7S2JQZ9</accession>
<organism evidence="2">
    <name type="scientific">Leptocylindrus danicus</name>
    <dbReference type="NCBI Taxonomy" id="163516"/>
    <lineage>
        <taxon>Eukaryota</taxon>
        <taxon>Sar</taxon>
        <taxon>Stramenopiles</taxon>
        <taxon>Ochrophyta</taxon>
        <taxon>Bacillariophyta</taxon>
        <taxon>Coscinodiscophyceae</taxon>
        <taxon>Chaetocerotophycidae</taxon>
        <taxon>Leptocylindrales</taxon>
        <taxon>Leptocylindraceae</taxon>
        <taxon>Leptocylindrus</taxon>
    </lineage>
</organism>
<protein>
    <recommendedName>
        <fullName evidence="3">DUF493 domain-containing protein</fullName>
    </recommendedName>
</protein>
<feature type="compositionally biased region" description="Acidic residues" evidence="1">
    <location>
        <begin position="71"/>
        <end position="82"/>
    </location>
</feature>
<gene>
    <name evidence="2" type="ORF">LDAN0321_LOCUS51</name>
</gene>
<proteinExistence type="predicted"/>
<dbReference type="Gene3D" id="3.30.70.260">
    <property type="match status" value="1"/>
</dbReference>
<dbReference type="InterPro" id="IPR027471">
    <property type="entry name" value="YbeD-like_sf"/>
</dbReference>
<feature type="compositionally biased region" description="Polar residues" evidence="1">
    <location>
        <begin position="138"/>
        <end position="148"/>
    </location>
</feature>
<feature type="region of interest" description="Disordered" evidence="1">
    <location>
        <begin position="71"/>
        <end position="102"/>
    </location>
</feature>
<reference evidence="2" key="1">
    <citation type="submission" date="2021-01" db="EMBL/GenBank/DDBJ databases">
        <authorList>
            <person name="Corre E."/>
            <person name="Pelletier E."/>
            <person name="Niang G."/>
            <person name="Scheremetjew M."/>
            <person name="Finn R."/>
            <person name="Kale V."/>
            <person name="Holt S."/>
            <person name="Cochrane G."/>
            <person name="Meng A."/>
            <person name="Brown T."/>
            <person name="Cohen L."/>
        </authorList>
    </citation>
    <scope>NUCLEOTIDE SEQUENCE</scope>
    <source>
        <strain evidence="2">B650</strain>
    </source>
</reference>